<keyword evidence="8" id="KW-1185">Reference proteome</keyword>
<dbReference type="InterPro" id="IPR053930">
    <property type="entry name" value="RapZ-like_N"/>
</dbReference>
<dbReference type="GO" id="GO:0005524">
    <property type="term" value="F:ATP binding"/>
    <property type="evidence" value="ECO:0007669"/>
    <property type="project" value="UniProtKB-UniRule"/>
</dbReference>
<comment type="caution">
    <text evidence="7">The sequence shown here is derived from an EMBL/GenBank/DDBJ whole genome shotgun (WGS) entry which is preliminary data.</text>
</comment>
<comment type="function">
    <text evidence="4">Modulates the synthesis of GlmS, by affecting the processing and stability of the regulatory small RNA GlmZ. When glucosamine-6-phosphate (GlcN6P) concentrations are high in the cell, RapZ binds GlmZ and targets it to cleavage by RNase E. Consequently, GlmZ is inactivated and unable to activate GlmS synthesis. Under low GlcN6P concentrations, RapZ is sequestered and inactivated by an other regulatory small RNA, GlmY, preventing GlmZ degradation and leading to synthesis of GlmS.</text>
</comment>
<comment type="similarity">
    <text evidence="4">Belongs to the RapZ-like family. RapZ subfamily.</text>
</comment>
<dbReference type="InterPro" id="IPR027417">
    <property type="entry name" value="P-loop_NTPase"/>
</dbReference>
<dbReference type="Proteomes" id="UP000006755">
    <property type="component" value="Unassembled WGS sequence"/>
</dbReference>
<evidence type="ECO:0000256" key="3">
    <source>
        <dbReference type="ARBA" id="ARBA00023134"/>
    </source>
</evidence>
<dbReference type="PANTHER" id="PTHR30448:SF0">
    <property type="entry name" value="RNASE ADAPTER PROTEIN RAPZ"/>
    <property type="match status" value="1"/>
</dbReference>
<dbReference type="InterPro" id="IPR005337">
    <property type="entry name" value="RapZ-like"/>
</dbReference>
<keyword evidence="1 4" id="KW-0547">Nucleotide-binding</keyword>
<keyword evidence="3 4" id="KW-0342">GTP-binding</keyword>
<evidence type="ECO:0000259" key="5">
    <source>
        <dbReference type="Pfam" id="PF03668"/>
    </source>
</evidence>
<evidence type="ECO:0000313" key="8">
    <source>
        <dbReference type="Proteomes" id="UP000006755"/>
    </source>
</evidence>
<protein>
    <recommendedName>
        <fullName evidence="4">RNase adapter protein RapZ</fullName>
    </recommendedName>
</protein>
<name>K2J9I5_9GAMM</name>
<feature type="domain" description="RapZ-like N-terminal" evidence="5">
    <location>
        <begin position="1"/>
        <end position="156"/>
    </location>
</feature>
<dbReference type="AlphaFoldDB" id="K2J9I5"/>
<keyword evidence="2 4" id="KW-0067">ATP-binding</keyword>
<dbReference type="InterPro" id="IPR053931">
    <property type="entry name" value="RapZ_C"/>
</dbReference>
<dbReference type="GO" id="GO:0005525">
    <property type="term" value="F:GTP binding"/>
    <property type="evidence" value="ECO:0007669"/>
    <property type="project" value="UniProtKB-UniRule"/>
</dbReference>
<dbReference type="Pfam" id="PF03668">
    <property type="entry name" value="RapZ-like_N"/>
    <property type="match status" value="1"/>
</dbReference>
<organism evidence="7 8">
    <name type="scientific">Gallaecimonas xiamenensis 3-C-1</name>
    <dbReference type="NCBI Taxonomy" id="745411"/>
    <lineage>
        <taxon>Bacteria</taxon>
        <taxon>Pseudomonadati</taxon>
        <taxon>Pseudomonadota</taxon>
        <taxon>Gammaproteobacteria</taxon>
        <taxon>Enterobacterales</taxon>
        <taxon>Gallaecimonadaceae</taxon>
        <taxon>Gallaecimonas</taxon>
    </lineage>
</organism>
<feature type="region of interest" description="RNA-binding" evidence="4">
    <location>
        <begin position="267"/>
        <end position="282"/>
    </location>
</feature>
<sequence>MNLVIVSGTSGAGKSVALKVLEDLGYYCVDNLPLNLLPALMETLRDDVRKVAVSIDIRNLPEAEEDLTQELDWLPDDISKLVLYLDADQSVLLRRFSETRRLHPLSRLSNRSLEDALELERKRLLPLCGIADLRMDTSDMSIHQLAELIRERILGKKEGPLVMVFESFGFKHGLPKDADYVFDVRFLPNPHWVPELKPLTGKDQQVKDFFAAEQDVARVLAQLDGLLESWLPQLERNNRAYVTVAIGCTGGQHRSVFIAEQLADRFESRGRDVQRKHRDMKG</sequence>
<dbReference type="PANTHER" id="PTHR30448">
    <property type="entry name" value="RNASE ADAPTER PROTEIN RAPZ"/>
    <property type="match status" value="1"/>
</dbReference>
<evidence type="ECO:0000256" key="4">
    <source>
        <dbReference type="HAMAP-Rule" id="MF_00636"/>
    </source>
</evidence>
<dbReference type="PATRIC" id="fig|745411.4.peg.2496"/>
<evidence type="ECO:0000256" key="1">
    <source>
        <dbReference type="ARBA" id="ARBA00022741"/>
    </source>
</evidence>
<dbReference type="STRING" id="745411.B3C1_12689"/>
<dbReference type="PIRSF" id="PIRSF005052">
    <property type="entry name" value="P-loopkin"/>
    <property type="match status" value="1"/>
</dbReference>
<comment type="subunit">
    <text evidence="4">Homotrimer.</text>
</comment>
<gene>
    <name evidence="4" type="primary">rapZ</name>
    <name evidence="7" type="ORF">B3C1_12689</name>
</gene>
<keyword evidence="4" id="KW-0694">RNA-binding</keyword>
<dbReference type="RefSeq" id="WP_008485274.1">
    <property type="nucleotide sequence ID" value="NZ_AMRI01000017.1"/>
</dbReference>
<dbReference type="Pfam" id="PF22740">
    <property type="entry name" value="PapZ_C"/>
    <property type="match status" value="1"/>
</dbReference>
<dbReference type="EMBL" id="AMRI01000017">
    <property type="protein sequence ID" value="EKE71492.1"/>
    <property type="molecule type" value="Genomic_DNA"/>
</dbReference>
<reference evidence="7 8" key="1">
    <citation type="journal article" date="2012" name="J. Bacteriol.">
        <title>Genome Sequence of Gallaecimonas xiamenensis Type Strain 3-C-1.</title>
        <authorList>
            <person name="Lai Q."/>
            <person name="Wang L."/>
            <person name="Wang W."/>
            <person name="Shao Z."/>
        </authorList>
    </citation>
    <scope>NUCLEOTIDE SEQUENCE [LARGE SCALE GENOMIC DNA]</scope>
    <source>
        <strain evidence="7 8">3-C-1</strain>
    </source>
</reference>
<evidence type="ECO:0000259" key="6">
    <source>
        <dbReference type="Pfam" id="PF22740"/>
    </source>
</evidence>
<dbReference type="Gene3D" id="3.40.50.300">
    <property type="entry name" value="P-loop containing nucleotide triphosphate hydrolases"/>
    <property type="match status" value="1"/>
</dbReference>
<dbReference type="OrthoDB" id="9784461at2"/>
<evidence type="ECO:0000313" key="7">
    <source>
        <dbReference type="EMBL" id="EKE71492.1"/>
    </source>
</evidence>
<evidence type="ECO:0000256" key="2">
    <source>
        <dbReference type="ARBA" id="ARBA00022840"/>
    </source>
</evidence>
<dbReference type="SUPFAM" id="SSF52540">
    <property type="entry name" value="P-loop containing nucleoside triphosphate hydrolases"/>
    <property type="match status" value="1"/>
</dbReference>
<dbReference type="eggNOG" id="COG1660">
    <property type="taxonomic scope" value="Bacteria"/>
</dbReference>
<proteinExistence type="inferred from homology"/>
<dbReference type="NCBIfam" id="NF003828">
    <property type="entry name" value="PRK05416.1"/>
    <property type="match status" value="1"/>
</dbReference>
<feature type="binding site" evidence="4">
    <location>
        <begin position="56"/>
        <end position="59"/>
    </location>
    <ligand>
        <name>GTP</name>
        <dbReference type="ChEBI" id="CHEBI:37565"/>
    </ligand>
</feature>
<accession>K2J9I5</accession>
<dbReference type="GO" id="GO:0003723">
    <property type="term" value="F:RNA binding"/>
    <property type="evidence" value="ECO:0007669"/>
    <property type="project" value="UniProtKB-KW"/>
</dbReference>
<feature type="binding site" evidence="4">
    <location>
        <begin position="8"/>
        <end position="15"/>
    </location>
    <ligand>
        <name>ATP</name>
        <dbReference type="ChEBI" id="CHEBI:30616"/>
    </ligand>
</feature>
<dbReference type="HAMAP" id="MF_00636">
    <property type="entry name" value="RapZ_like"/>
    <property type="match status" value="1"/>
</dbReference>
<feature type="domain" description="RapZ C-terminal" evidence="6">
    <location>
        <begin position="163"/>
        <end position="281"/>
    </location>
</feature>